<protein>
    <recommendedName>
        <fullName evidence="3">Anti-sigma factor</fullName>
    </recommendedName>
</protein>
<reference evidence="1 2" key="1">
    <citation type="journal article" date="2013" name="Antonie Van Leeuwenhoek">
        <title>Actinoplanes hulinensis sp. nov., a novel actinomycete isolated from soybean root (Glycine max (L.) Merr).</title>
        <authorList>
            <person name="Shen Y."/>
            <person name="Liu C."/>
            <person name="Wang X."/>
            <person name="Zhao J."/>
            <person name="Jia F."/>
            <person name="Zhang Y."/>
            <person name="Wang L."/>
            <person name="Yang D."/>
            <person name="Xiang W."/>
        </authorList>
    </citation>
    <scope>NUCLEOTIDE SEQUENCE [LARGE SCALE GENOMIC DNA]</scope>
    <source>
        <strain evidence="1 2">NEAU-M9</strain>
    </source>
</reference>
<dbReference type="Proteomes" id="UP001519863">
    <property type="component" value="Unassembled WGS sequence"/>
</dbReference>
<proteinExistence type="predicted"/>
<evidence type="ECO:0000313" key="1">
    <source>
        <dbReference type="EMBL" id="MBW6438040.1"/>
    </source>
</evidence>
<evidence type="ECO:0008006" key="3">
    <source>
        <dbReference type="Google" id="ProtNLM"/>
    </source>
</evidence>
<accession>A0ABS7BAE5</accession>
<dbReference type="EMBL" id="JAHXZI010000018">
    <property type="protein sequence ID" value="MBW6438040.1"/>
    <property type="molecule type" value="Genomic_DNA"/>
</dbReference>
<organism evidence="1 2">
    <name type="scientific">Actinoplanes hulinensis</name>
    <dbReference type="NCBI Taxonomy" id="1144547"/>
    <lineage>
        <taxon>Bacteria</taxon>
        <taxon>Bacillati</taxon>
        <taxon>Actinomycetota</taxon>
        <taxon>Actinomycetes</taxon>
        <taxon>Micromonosporales</taxon>
        <taxon>Micromonosporaceae</taxon>
        <taxon>Actinoplanes</taxon>
    </lineage>
</organism>
<keyword evidence="2" id="KW-1185">Reference proteome</keyword>
<evidence type="ECO:0000313" key="2">
    <source>
        <dbReference type="Proteomes" id="UP001519863"/>
    </source>
</evidence>
<dbReference type="RefSeq" id="WP_220147311.1">
    <property type="nucleotide sequence ID" value="NZ_JAHXZI010000018.1"/>
</dbReference>
<sequence>MTGAEFDGVDLDLLADYVGGALDGTPDQERVATLVSGDPAWRRAFEMLEPGMIAVEAALREFEPEPMPDDLATRLDAMFRVPEEMPGAAGAVPAKVVDLDGVRRARARRWAAPIGVAAALLAFAGFGASQLSDANMIDDSAESTAAGGAADQSAPMMAGIPADNVIFSDTDYTAGTLVATSAKRSQAGVLSEKSSEPAAAEQASGFSPLARLIDPSGLISCLDAITRNNGGGQIAVELVDYARFDGKPAMIVRFSAANGIWVWAVGPECGAPGAGADTVEQLPVR</sequence>
<comment type="caution">
    <text evidence="1">The sequence shown here is derived from an EMBL/GenBank/DDBJ whole genome shotgun (WGS) entry which is preliminary data.</text>
</comment>
<name>A0ABS7BAE5_9ACTN</name>
<gene>
    <name evidence="1" type="ORF">KZ829_30345</name>
</gene>